<dbReference type="SUPFAM" id="SSF53328">
    <property type="entry name" value="Formyltransferase"/>
    <property type="match status" value="1"/>
</dbReference>
<gene>
    <name evidence="10" type="ORF">A4S15_01370</name>
</gene>
<comment type="pathway">
    <text evidence="1">Purine metabolism; IMP biosynthesis via de novo pathway; N(2)-formyl-N(1)-(5-phospho-D-ribosyl)glycinamide from N(1)-(5-phospho-D-ribosyl)glycinamide (10-formyl THF route): step 1/1.</text>
</comment>
<dbReference type="Gene3D" id="3.40.50.170">
    <property type="entry name" value="Formyl transferase, N-terminal domain"/>
    <property type="match status" value="1"/>
</dbReference>
<evidence type="ECO:0000313" key="11">
    <source>
        <dbReference type="Proteomes" id="UP000192872"/>
    </source>
</evidence>
<dbReference type="PANTHER" id="PTHR43369:SF2">
    <property type="entry name" value="PHOSPHORIBOSYLGLYCINAMIDE FORMYLTRANSFERASE"/>
    <property type="match status" value="1"/>
</dbReference>
<dbReference type="EMBL" id="LWDL01000031">
    <property type="protein sequence ID" value="OQW49424.1"/>
    <property type="molecule type" value="Genomic_DNA"/>
</dbReference>
<evidence type="ECO:0000259" key="9">
    <source>
        <dbReference type="Pfam" id="PF00551"/>
    </source>
</evidence>
<evidence type="ECO:0000256" key="8">
    <source>
        <dbReference type="ARBA" id="ARBA00047664"/>
    </source>
</evidence>
<dbReference type="GO" id="GO:0006189">
    <property type="term" value="P:'de novo' IMP biosynthetic process"/>
    <property type="evidence" value="ECO:0007669"/>
    <property type="project" value="TreeGrafter"/>
</dbReference>
<protein>
    <recommendedName>
        <fullName evidence="2">phosphoribosylglycinamide formyltransferase 1</fullName>
        <ecNumber evidence="2">2.1.2.2</ecNumber>
    </recommendedName>
    <alternativeName>
        <fullName evidence="7">5'-phosphoribosylglycinamide transformylase</fullName>
    </alternativeName>
    <alternativeName>
        <fullName evidence="6">GAR transformylase</fullName>
    </alternativeName>
</protein>
<dbReference type="PANTHER" id="PTHR43369">
    <property type="entry name" value="PHOSPHORIBOSYLGLYCINAMIDE FORMYLTRANSFERASE"/>
    <property type="match status" value="1"/>
</dbReference>
<dbReference type="EC" id="2.1.2.2" evidence="2"/>
<evidence type="ECO:0000256" key="1">
    <source>
        <dbReference type="ARBA" id="ARBA00005054"/>
    </source>
</evidence>
<feature type="domain" description="Formyl transferase N-terminal" evidence="9">
    <location>
        <begin position="3"/>
        <end position="154"/>
    </location>
</feature>
<dbReference type="InterPro" id="IPR036477">
    <property type="entry name" value="Formyl_transf_N_sf"/>
</dbReference>
<dbReference type="GO" id="GO:0004644">
    <property type="term" value="F:phosphoribosylglycinamide formyltransferase activity"/>
    <property type="evidence" value="ECO:0007669"/>
    <property type="project" value="UniProtKB-EC"/>
</dbReference>
<dbReference type="AlphaFoldDB" id="A0A1W9HQA5"/>
<dbReference type="Proteomes" id="UP000192872">
    <property type="component" value="Unassembled WGS sequence"/>
</dbReference>
<evidence type="ECO:0000256" key="4">
    <source>
        <dbReference type="ARBA" id="ARBA00022755"/>
    </source>
</evidence>
<evidence type="ECO:0000256" key="6">
    <source>
        <dbReference type="ARBA" id="ARBA00041324"/>
    </source>
</evidence>
<evidence type="ECO:0000256" key="7">
    <source>
        <dbReference type="ARBA" id="ARBA00041682"/>
    </source>
</evidence>
<evidence type="ECO:0000313" key="10">
    <source>
        <dbReference type="EMBL" id="OQW49424.1"/>
    </source>
</evidence>
<dbReference type="Pfam" id="PF00551">
    <property type="entry name" value="Formyl_trans_N"/>
    <property type="match status" value="1"/>
</dbReference>
<comment type="caution">
    <text evidence="10">The sequence shown here is derived from an EMBL/GenBank/DDBJ whole genome shotgun (WGS) entry which is preliminary data.</text>
</comment>
<comment type="catalytic activity">
    <reaction evidence="8">
        <text>N(1)-(5-phospho-beta-D-ribosyl)glycinamide + (6R)-10-formyltetrahydrofolate = N(2)-formyl-N(1)-(5-phospho-beta-D-ribosyl)glycinamide + (6S)-5,6,7,8-tetrahydrofolate + H(+)</text>
        <dbReference type="Rhea" id="RHEA:15053"/>
        <dbReference type="ChEBI" id="CHEBI:15378"/>
        <dbReference type="ChEBI" id="CHEBI:57453"/>
        <dbReference type="ChEBI" id="CHEBI:143788"/>
        <dbReference type="ChEBI" id="CHEBI:147286"/>
        <dbReference type="ChEBI" id="CHEBI:195366"/>
        <dbReference type="EC" id="2.1.2.2"/>
    </reaction>
</comment>
<evidence type="ECO:0000256" key="5">
    <source>
        <dbReference type="ARBA" id="ARBA00038440"/>
    </source>
</evidence>
<organism evidence="10 11">
    <name type="scientific">Candidatus Raskinella chloraquaticus</name>
    <dbReference type="NCBI Taxonomy" id="1951219"/>
    <lineage>
        <taxon>Bacteria</taxon>
        <taxon>Pseudomonadati</taxon>
        <taxon>Pseudomonadota</taxon>
        <taxon>Alphaproteobacteria</taxon>
        <taxon>Hyphomicrobiales</taxon>
        <taxon>Phreatobacteraceae</taxon>
        <taxon>Candidatus Raskinella</taxon>
    </lineage>
</organism>
<evidence type="ECO:0000256" key="2">
    <source>
        <dbReference type="ARBA" id="ARBA00012254"/>
    </source>
</evidence>
<keyword evidence="4" id="KW-0658">Purine biosynthesis</keyword>
<keyword evidence="3" id="KW-0808">Transferase</keyword>
<dbReference type="STRING" id="1827387.A4S15_01370"/>
<dbReference type="GO" id="GO:0005737">
    <property type="term" value="C:cytoplasm"/>
    <property type="evidence" value="ECO:0007669"/>
    <property type="project" value="TreeGrafter"/>
</dbReference>
<comment type="similarity">
    <text evidence="5">Belongs to the GART family.</text>
</comment>
<reference evidence="10 11" key="1">
    <citation type="journal article" date="2017" name="Water Res.">
        <title>Comammox in drinking water systems.</title>
        <authorList>
            <person name="Wang Y."/>
            <person name="Ma L."/>
            <person name="Mao Y."/>
            <person name="Jiang X."/>
            <person name="Xia Y."/>
            <person name="Yu K."/>
            <person name="Li B."/>
            <person name="Zhang T."/>
        </authorList>
    </citation>
    <scope>NUCLEOTIDE SEQUENCE [LARGE SCALE GENOMIC DNA]</scope>
    <source>
        <strain evidence="10">SG_bin8</strain>
    </source>
</reference>
<evidence type="ECO:0000256" key="3">
    <source>
        <dbReference type="ARBA" id="ARBA00022679"/>
    </source>
</evidence>
<dbReference type="PROSITE" id="PS00373">
    <property type="entry name" value="GART"/>
    <property type="match status" value="1"/>
</dbReference>
<dbReference type="InterPro" id="IPR002376">
    <property type="entry name" value="Formyl_transf_N"/>
</dbReference>
<accession>A0A1W9HQA5</accession>
<name>A0A1W9HQA5_9HYPH</name>
<sequence>MAEACRIGLLNAQIVGVAIDRSLPLAARLADLGIPCYLVDHQASESRAAFDQGLAEALSGSQADLTFLTFNRLIGPDVLAACRRRILNLHMALLPLFPGFGALRAALRSGMRVAGVTIHVVDDTVDGGAIIAQGICPIYPGDTEALLGRRLFETALPLVMQCVRWSASADLIITSDGLPIWKRDNLQMGPRHFPGVDADITAFSDEFCNQLP</sequence>
<dbReference type="InterPro" id="IPR001555">
    <property type="entry name" value="GART_AS"/>
</dbReference>
<proteinExistence type="inferred from homology"/>